<proteinExistence type="inferred from homology"/>
<evidence type="ECO:0000256" key="5">
    <source>
        <dbReference type="ARBA" id="ARBA00022670"/>
    </source>
</evidence>
<dbReference type="InParanoid" id="G8ZPL0"/>
<dbReference type="Proteomes" id="UP000005627">
    <property type="component" value="Chromosome 2"/>
</dbReference>
<evidence type="ECO:0000256" key="1">
    <source>
        <dbReference type="ARBA" id="ARBA00004496"/>
    </source>
</evidence>
<dbReference type="MEROPS" id="A28.001"/>
<comment type="subcellular location">
    <subcellularLocation>
        <location evidence="1">Cytoplasm</location>
    </subcellularLocation>
</comment>
<keyword evidence="5" id="KW-0645">Protease</keyword>
<organism evidence="10 11">
    <name type="scientific">Torulaspora delbrueckii</name>
    <name type="common">Yeast</name>
    <name type="synonym">Candida colliculosa</name>
    <dbReference type="NCBI Taxonomy" id="4950"/>
    <lineage>
        <taxon>Eukaryota</taxon>
        <taxon>Fungi</taxon>
        <taxon>Dikarya</taxon>
        <taxon>Ascomycota</taxon>
        <taxon>Saccharomycotina</taxon>
        <taxon>Saccharomycetes</taxon>
        <taxon>Saccharomycetales</taxon>
        <taxon>Saccharomycetaceae</taxon>
        <taxon>Torulaspora</taxon>
    </lineage>
</organism>
<evidence type="ECO:0000259" key="9">
    <source>
        <dbReference type="PROSITE" id="PS50030"/>
    </source>
</evidence>
<evidence type="ECO:0000256" key="3">
    <source>
        <dbReference type="ARBA" id="ARBA00021491"/>
    </source>
</evidence>
<dbReference type="GO" id="GO:0031593">
    <property type="term" value="F:polyubiquitin modification-dependent protein binding"/>
    <property type="evidence" value="ECO:0007669"/>
    <property type="project" value="EnsemblFungi"/>
</dbReference>
<dbReference type="AlphaFoldDB" id="G8ZPL0"/>
<dbReference type="Gene3D" id="3.10.20.90">
    <property type="entry name" value="Phosphatidylinositol 3-kinase Catalytic Subunit, Chain A, domain 1"/>
    <property type="match status" value="1"/>
</dbReference>
<dbReference type="GO" id="GO:0009306">
    <property type="term" value="P:protein secretion"/>
    <property type="evidence" value="ECO:0007669"/>
    <property type="project" value="EnsemblFungi"/>
</dbReference>
<dbReference type="FunFam" id="2.40.70.10:FF:000072">
    <property type="entry name" value="DNA damage-inducible protein"/>
    <property type="match status" value="1"/>
</dbReference>
<dbReference type="RefSeq" id="XP_003679765.1">
    <property type="nucleotide sequence ID" value="XM_003679717.1"/>
</dbReference>
<evidence type="ECO:0000256" key="2">
    <source>
        <dbReference type="ARBA" id="ARBA00009136"/>
    </source>
</evidence>
<dbReference type="InterPro" id="IPR021109">
    <property type="entry name" value="Peptidase_aspartic_dom_sf"/>
</dbReference>
<evidence type="ECO:0000313" key="10">
    <source>
        <dbReference type="EMBL" id="CCE90554.1"/>
    </source>
</evidence>
<dbReference type="Gene3D" id="2.40.70.10">
    <property type="entry name" value="Acid Proteases"/>
    <property type="match status" value="1"/>
</dbReference>
<accession>G8ZPL0</accession>
<keyword evidence="4" id="KW-0963">Cytoplasm</keyword>
<sequence>MNLTISNELTDQIFGPLEVSGDMTLQDLIALLQLDCGFDESKHDLYHNMTKLELAGARTLNEIFSDENDLLLIRSKAGVQTPDLSDDAFVEQFRQELLHNQLLRSQLLPQIPGLEQMLEDSQAFKERMGPVILQRRYGNNGPESQMQNPFGLPNDEYRRLMSNPDDPANQKRISDLINQQEIDEHMRNALEYTPEVFTTVHMLFISLEINGHPVKAFVDTGAQATIMSTRLAERTGLTRLIDKRFVGEARGVGVGKILGRIHQSQIKIETQYVPCSFTVLDTHVDLLLGLDMLKRHQACIDLERDVLKVAGVETKFLSESEIPKDFTENMTGPAKKEETSNKEGQRLGTIPKNIGGLDRGTSGNSSSGLSAARPANFPEASVKQLMDLGFSRKEVLAALQSAQGNTEIAASILFQ</sequence>
<dbReference type="GO" id="GO:0045740">
    <property type="term" value="P:positive regulation of DNA replication"/>
    <property type="evidence" value="ECO:0007669"/>
    <property type="project" value="EnsemblFungi"/>
</dbReference>
<dbReference type="InterPro" id="IPR019103">
    <property type="entry name" value="Peptidase_aspartic_DDI1-type"/>
</dbReference>
<evidence type="ECO:0000256" key="4">
    <source>
        <dbReference type="ARBA" id="ARBA00022490"/>
    </source>
</evidence>
<dbReference type="CDD" id="cd01796">
    <property type="entry name" value="Ubl_Ddi1_like"/>
    <property type="match status" value="1"/>
</dbReference>
<feature type="domain" description="UBA" evidence="9">
    <location>
        <begin position="376"/>
        <end position="415"/>
    </location>
</feature>
<feature type="region of interest" description="Disordered" evidence="8">
    <location>
        <begin position="325"/>
        <end position="373"/>
    </location>
</feature>
<dbReference type="CDD" id="cd14309">
    <property type="entry name" value="UBA_scDdi1_like"/>
    <property type="match status" value="1"/>
</dbReference>
<dbReference type="GeneID" id="11504633"/>
<dbReference type="eggNOG" id="KOG0012">
    <property type="taxonomic scope" value="Eukaryota"/>
</dbReference>
<evidence type="ECO:0000256" key="7">
    <source>
        <dbReference type="ARBA" id="ARBA00022801"/>
    </source>
</evidence>
<feature type="compositionally biased region" description="Basic and acidic residues" evidence="8">
    <location>
        <begin position="334"/>
        <end position="345"/>
    </location>
</feature>
<dbReference type="HOGENOM" id="CLU_020435_2_0_1"/>
<dbReference type="EMBL" id="HE616743">
    <property type="protein sequence ID" value="CCE90554.1"/>
    <property type="molecule type" value="Genomic_DNA"/>
</dbReference>
<evidence type="ECO:0000256" key="6">
    <source>
        <dbReference type="ARBA" id="ARBA00022750"/>
    </source>
</evidence>
<dbReference type="GO" id="GO:0004190">
    <property type="term" value="F:aspartic-type endopeptidase activity"/>
    <property type="evidence" value="ECO:0007669"/>
    <property type="project" value="UniProtKB-KW"/>
</dbReference>
<dbReference type="FunCoup" id="G8ZPL0">
    <property type="interactions" value="308"/>
</dbReference>
<dbReference type="PANTHER" id="PTHR12917:SF1">
    <property type="entry name" value="AT13091P"/>
    <property type="match status" value="1"/>
</dbReference>
<gene>
    <name evidence="10" type="primary">TDEL0B04250</name>
    <name evidence="10" type="ORF">TDEL_0B04250</name>
</gene>
<dbReference type="Pfam" id="PF00627">
    <property type="entry name" value="UBA"/>
    <property type="match status" value="1"/>
</dbReference>
<dbReference type="PANTHER" id="PTHR12917">
    <property type="entry name" value="ASPARTYL PROTEASE DDI-RELATED"/>
    <property type="match status" value="1"/>
</dbReference>
<dbReference type="GO" id="GO:0030674">
    <property type="term" value="F:protein-macromolecule adaptor activity"/>
    <property type="evidence" value="ECO:0007669"/>
    <property type="project" value="EnsemblFungi"/>
</dbReference>
<dbReference type="GO" id="GO:0000149">
    <property type="term" value="F:SNARE binding"/>
    <property type="evidence" value="ECO:0007669"/>
    <property type="project" value="EnsemblFungi"/>
</dbReference>
<name>G8ZPL0_TORDE</name>
<dbReference type="OrthoDB" id="1047367at2759"/>
<evidence type="ECO:0000256" key="8">
    <source>
        <dbReference type="SAM" id="MobiDB-lite"/>
    </source>
</evidence>
<reference evidence="10 11" key="1">
    <citation type="journal article" date="2011" name="Proc. Natl. Acad. Sci. U.S.A.">
        <title>Evolutionary erosion of yeast sex chromosomes by mating-type switching accidents.</title>
        <authorList>
            <person name="Gordon J.L."/>
            <person name="Armisen D."/>
            <person name="Proux-Wera E."/>
            <person name="Oheigeartaigh S.S."/>
            <person name="Byrne K.P."/>
            <person name="Wolfe K.H."/>
        </authorList>
    </citation>
    <scope>NUCLEOTIDE SEQUENCE [LARGE SCALE GENOMIC DNA]</scope>
    <source>
        <strain evidence="11">ATCC 10662 / CBS 1146 / NBRC 0425 / NCYC 2629 / NRRL Y-866</strain>
    </source>
</reference>
<dbReference type="GO" id="GO:0043328">
    <property type="term" value="P:protein transport to vacuole involved in ubiquitin-dependent protein catabolic process via the multivesicular body sorting pathway"/>
    <property type="evidence" value="ECO:0007669"/>
    <property type="project" value="EnsemblFungi"/>
</dbReference>
<keyword evidence="7" id="KW-0378">Hydrolase</keyword>
<dbReference type="PROSITE" id="PS50030">
    <property type="entry name" value="UBA"/>
    <property type="match status" value="1"/>
</dbReference>
<dbReference type="SMART" id="SM00165">
    <property type="entry name" value="UBA"/>
    <property type="match status" value="1"/>
</dbReference>
<dbReference type="CDD" id="cd05479">
    <property type="entry name" value="RP_DDI"/>
    <property type="match status" value="1"/>
</dbReference>
<dbReference type="GO" id="GO:1904855">
    <property type="term" value="F:proteasome regulatory particle binding"/>
    <property type="evidence" value="ECO:0007669"/>
    <property type="project" value="EnsemblFungi"/>
</dbReference>
<keyword evidence="11" id="KW-1185">Reference proteome</keyword>
<dbReference type="GO" id="GO:0005886">
    <property type="term" value="C:plasma membrane"/>
    <property type="evidence" value="ECO:0007669"/>
    <property type="project" value="EnsemblFungi"/>
</dbReference>
<evidence type="ECO:0000313" key="11">
    <source>
        <dbReference type="Proteomes" id="UP000005627"/>
    </source>
</evidence>
<dbReference type="GO" id="GO:0043130">
    <property type="term" value="F:ubiquitin binding"/>
    <property type="evidence" value="ECO:0007669"/>
    <property type="project" value="EnsemblFungi"/>
</dbReference>
<keyword evidence="6" id="KW-0064">Aspartyl protease</keyword>
<dbReference type="KEGG" id="tdl:TDEL_0B04250"/>
<dbReference type="InterPro" id="IPR033882">
    <property type="entry name" value="DDI1_N"/>
</dbReference>
<dbReference type="SUPFAM" id="SSF50630">
    <property type="entry name" value="Acid proteases"/>
    <property type="match status" value="1"/>
</dbReference>
<dbReference type="STRING" id="1076872.G8ZPL0"/>
<dbReference type="Pfam" id="PF09668">
    <property type="entry name" value="Asp_protease"/>
    <property type="match status" value="1"/>
</dbReference>
<protein>
    <recommendedName>
        <fullName evidence="3">DNA damage-inducible protein 1</fullName>
    </recommendedName>
</protein>
<comment type="similarity">
    <text evidence="2">Belongs to the DDI1 family.</text>
</comment>
<dbReference type="Gene3D" id="1.10.8.10">
    <property type="entry name" value="DNA helicase RuvA subunit, C-terminal domain"/>
    <property type="match status" value="1"/>
</dbReference>
<dbReference type="GO" id="GO:0005737">
    <property type="term" value="C:cytoplasm"/>
    <property type="evidence" value="ECO:0007669"/>
    <property type="project" value="UniProtKB-SubCell"/>
</dbReference>
<dbReference type="InterPro" id="IPR015940">
    <property type="entry name" value="UBA"/>
</dbReference>
<dbReference type="InterPro" id="IPR009060">
    <property type="entry name" value="UBA-like_sf"/>
</dbReference>
<dbReference type="SUPFAM" id="SSF46934">
    <property type="entry name" value="UBA-like"/>
    <property type="match status" value="1"/>
</dbReference>